<accession>A0A653B565</accession>
<dbReference type="EMBL" id="LR130779">
    <property type="protein sequence ID" value="VDN63786.1"/>
    <property type="molecule type" value="Genomic_DNA"/>
</dbReference>
<name>A0A653B565_ECTOL</name>
<evidence type="ECO:0000313" key="1">
    <source>
        <dbReference type="EMBL" id="VDN63786.1"/>
    </source>
</evidence>
<reference evidence="1" key="1">
    <citation type="submission" date="2018-11" db="EMBL/GenBank/DDBJ databases">
        <authorList>
            <consortium name="Genoscope - CEA"/>
            <person name="William W."/>
        </authorList>
    </citation>
    <scope>NUCLEOTIDE SEQUENCE [LARGE SCALE GENOMIC DNA]</scope>
    <source>
        <strain evidence="1">T9AD</strain>
    </source>
</reference>
<dbReference type="AlphaFoldDB" id="A0A653B565"/>
<gene>
    <name evidence="1" type="ORF">POT9AD_2811</name>
</gene>
<sequence>MGVSQSETHITVKQGHSCPLVGRDGHFWGVSGPLWVVQTLIYQGAQWGVFNFLQSYCVKK</sequence>
<organism evidence="1">
    <name type="scientific">Ectopseudomonas oleovorans</name>
    <name type="common">Pseudomonas oleovorans</name>
    <dbReference type="NCBI Taxonomy" id="301"/>
    <lineage>
        <taxon>Bacteria</taxon>
        <taxon>Pseudomonadati</taxon>
        <taxon>Pseudomonadota</taxon>
        <taxon>Gammaproteobacteria</taxon>
        <taxon>Pseudomonadales</taxon>
        <taxon>Pseudomonadaceae</taxon>
        <taxon>Ectopseudomonas</taxon>
    </lineage>
</organism>
<protein>
    <submittedName>
        <fullName evidence="1">Uncharacterized protein</fullName>
    </submittedName>
</protein>
<proteinExistence type="predicted"/>